<dbReference type="Gene3D" id="2.60.120.1440">
    <property type="match status" value="1"/>
</dbReference>
<feature type="domain" description="Protein FecR C-terminal" evidence="3">
    <location>
        <begin position="265"/>
        <end position="331"/>
    </location>
</feature>
<evidence type="ECO:0000313" key="5">
    <source>
        <dbReference type="Proteomes" id="UP000480178"/>
    </source>
</evidence>
<dbReference type="Proteomes" id="UP000480178">
    <property type="component" value="Chromosome"/>
</dbReference>
<keyword evidence="1" id="KW-0472">Membrane</keyword>
<dbReference type="AlphaFoldDB" id="A0A6C0GEJ5"/>
<gene>
    <name evidence="4" type="ORF">GXP67_06015</name>
</gene>
<dbReference type="InterPro" id="IPR006860">
    <property type="entry name" value="FecR"/>
</dbReference>
<protein>
    <submittedName>
        <fullName evidence="4">DUF4974 domain-containing protein</fullName>
    </submittedName>
</protein>
<dbReference type="RefSeq" id="WP_162442308.1">
    <property type="nucleotide sequence ID" value="NZ_CP048222.1"/>
</dbReference>
<dbReference type="Pfam" id="PF16344">
    <property type="entry name" value="FecR_C"/>
    <property type="match status" value="1"/>
</dbReference>
<dbReference type="Pfam" id="PF04773">
    <property type="entry name" value="FecR"/>
    <property type="match status" value="1"/>
</dbReference>
<evidence type="ECO:0000259" key="2">
    <source>
        <dbReference type="Pfam" id="PF04773"/>
    </source>
</evidence>
<dbReference type="GO" id="GO:0016989">
    <property type="term" value="F:sigma factor antagonist activity"/>
    <property type="evidence" value="ECO:0007669"/>
    <property type="project" value="TreeGrafter"/>
</dbReference>
<dbReference type="InterPro" id="IPR032508">
    <property type="entry name" value="FecR_C"/>
</dbReference>
<dbReference type="InterPro" id="IPR012373">
    <property type="entry name" value="Ferrdict_sens_TM"/>
</dbReference>
<dbReference type="PIRSF" id="PIRSF018266">
    <property type="entry name" value="FecR"/>
    <property type="match status" value="1"/>
</dbReference>
<sequence length="338" mass="38345">MKEMKEDELEALLQKYYNGETTLAEEKRLKTYLSQRDNFSERKAERQWFSGLQLERQTQISKDFDKQLEEKLGQVAFPGEERAKYRSWSALSYRIAALLAIALGLSFAGYLTFTNKASPWVEINTAEKETKQVSLPDGSKLWLNELSVIRYARQLETASQREVWLEGEAYFEVAHHPRQPFMVHLAGTTTQVLGTSFNIRGYPGESTAEVSVITGKVSFAAQANKLPQRVILQSGYGAVFDKKSITLQKSKINSPNLLAWKTHQLVFEDAPLHEVITTLERYFAIDIVIQNPTLAHCRYKGTFKEASLEEVLEVIGVSMNFSAEQKDGQYILLGKGCL</sequence>
<feature type="domain" description="FecR protein" evidence="2">
    <location>
        <begin position="122"/>
        <end position="217"/>
    </location>
</feature>
<name>A0A6C0GEJ5_9BACT</name>
<dbReference type="EMBL" id="CP048222">
    <property type="protein sequence ID" value="QHT66244.1"/>
    <property type="molecule type" value="Genomic_DNA"/>
</dbReference>
<accession>A0A6C0GEJ5</accession>
<reference evidence="4 5" key="1">
    <citation type="submission" date="2020-01" db="EMBL/GenBank/DDBJ databases">
        <authorList>
            <person name="Kim M.K."/>
        </authorList>
    </citation>
    <scope>NUCLEOTIDE SEQUENCE [LARGE SCALE GENOMIC DNA]</scope>
    <source>
        <strain evidence="4 5">172606-1</strain>
    </source>
</reference>
<dbReference type="Gene3D" id="3.55.50.30">
    <property type="match status" value="1"/>
</dbReference>
<proteinExistence type="predicted"/>
<keyword evidence="1" id="KW-1133">Transmembrane helix</keyword>
<keyword evidence="5" id="KW-1185">Reference proteome</keyword>
<dbReference type="PANTHER" id="PTHR30273">
    <property type="entry name" value="PERIPLASMIC SIGNAL SENSOR AND SIGMA FACTOR ACTIVATOR FECR-RELATED"/>
    <property type="match status" value="1"/>
</dbReference>
<keyword evidence="1" id="KW-0812">Transmembrane</keyword>
<evidence type="ECO:0000259" key="3">
    <source>
        <dbReference type="Pfam" id="PF16344"/>
    </source>
</evidence>
<evidence type="ECO:0000313" key="4">
    <source>
        <dbReference type="EMBL" id="QHT66244.1"/>
    </source>
</evidence>
<organism evidence="4 5">
    <name type="scientific">Rhodocytophaga rosea</name>
    <dbReference type="NCBI Taxonomy" id="2704465"/>
    <lineage>
        <taxon>Bacteria</taxon>
        <taxon>Pseudomonadati</taxon>
        <taxon>Bacteroidota</taxon>
        <taxon>Cytophagia</taxon>
        <taxon>Cytophagales</taxon>
        <taxon>Rhodocytophagaceae</taxon>
        <taxon>Rhodocytophaga</taxon>
    </lineage>
</organism>
<dbReference type="KEGG" id="rhoz:GXP67_06015"/>
<feature type="transmembrane region" description="Helical" evidence="1">
    <location>
        <begin position="91"/>
        <end position="113"/>
    </location>
</feature>
<evidence type="ECO:0000256" key="1">
    <source>
        <dbReference type="SAM" id="Phobius"/>
    </source>
</evidence>
<dbReference type="PANTHER" id="PTHR30273:SF2">
    <property type="entry name" value="PROTEIN FECR"/>
    <property type="match status" value="1"/>
</dbReference>